<dbReference type="HOGENOM" id="CLU_047803_1_0_5"/>
<gene>
    <name evidence="3" type="ordered locus">Meso_0173</name>
</gene>
<organism evidence="3">
    <name type="scientific">Chelativorans sp. (strain BNC1)</name>
    <dbReference type="NCBI Taxonomy" id="266779"/>
    <lineage>
        <taxon>Bacteria</taxon>
        <taxon>Pseudomonadati</taxon>
        <taxon>Pseudomonadota</taxon>
        <taxon>Alphaproteobacteria</taxon>
        <taxon>Hyphomicrobiales</taxon>
        <taxon>Phyllobacteriaceae</taxon>
        <taxon>Chelativorans</taxon>
    </lineage>
</organism>
<sequence length="459" mass="49263" precursor="true">MTKRIFVALSLTLLACTAFHSSARAQTTAQQGESSSPSAIPAGWRAQGLEPISYIEVLPGSLRAFKMSMKRVGDAWYLFVATGARGKGGFEVFDVTDPTKPSRVSTVEVPGSAGQITVGDNLAIIAQQRPYAEHSVQEKPFDGIAAEPRPLATIFDVSDPRNPKKVSEWIASGWGTHRNTYPGGRYAYMSAWVEGFKGQATMVVLDLRDPANPVAVGGWWQPGQKDGEPDRPTPNGFHGPVNINPAENLLTTAYTPELVNLDITDPAKPKLIGSLTFSPLPDVGAQAMHTALPMRNGMMHVNSEPSKPGCGAENMSFAGIVDNSNPAAPVLVSYYPRPTPPADSGIASFCEESGRFGPHNVNGESHSPYLKDASEDDLVYMTYFTAGLRVYDVHDPFAPKETGWFLPSFDPAGPSRGLEDVIVDTRNVVYASNGLGRGVWLLRPTGDGAISETNTKTGN</sequence>
<evidence type="ECO:0000313" key="3">
    <source>
        <dbReference type="EMBL" id="ABG61578.1"/>
    </source>
</evidence>
<evidence type="ECO:0008006" key="4">
    <source>
        <dbReference type="Google" id="ProtNLM"/>
    </source>
</evidence>
<keyword evidence="2" id="KW-0732">Signal</keyword>
<dbReference type="PROSITE" id="PS51257">
    <property type="entry name" value="PROKAR_LIPOPROTEIN"/>
    <property type="match status" value="1"/>
</dbReference>
<feature type="chain" id="PRO_5004180476" description="LVIVD repeat-containing protein" evidence="2">
    <location>
        <begin position="26"/>
        <end position="459"/>
    </location>
</feature>
<accession>Q11LZ7</accession>
<reference evidence="3" key="1">
    <citation type="submission" date="2006-06" db="EMBL/GenBank/DDBJ databases">
        <title>Complete sequence of chromosome of Chelativorans sp. BNC1.</title>
        <authorList>
            <consortium name="US DOE Joint Genome Institute"/>
            <person name="Copeland A."/>
            <person name="Lucas S."/>
            <person name="Lapidus A."/>
            <person name="Barry K."/>
            <person name="Detter J.C."/>
            <person name="Glavina del Rio T."/>
            <person name="Hammon N."/>
            <person name="Israni S."/>
            <person name="Dalin E."/>
            <person name="Tice H."/>
            <person name="Pitluck S."/>
            <person name="Chertkov O."/>
            <person name="Brettin T."/>
            <person name="Bruce D."/>
            <person name="Han C."/>
            <person name="Tapia R."/>
            <person name="Gilna P."/>
            <person name="Schmutz J."/>
            <person name="Larimer F."/>
            <person name="Land M."/>
            <person name="Hauser L."/>
            <person name="Kyrpides N."/>
            <person name="Mikhailova N."/>
            <person name="Richardson P."/>
        </authorList>
    </citation>
    <scope>NUCLEOTIDE SEQUENCE</scope>
    <source>
        <strain evidence="3">BNC1</strain>
    </source>
</reference>
<dbReference type="EMBL" id="CP000390">
    <property type="protein sequence ID" value="ABG61578.1"/>
    <property type="molecule type" value="Genomic_DNA"/>
</dbReference>
<feature type="region of interest" description="Disordered" evidence="1">
    <location>
        <begin position="218"/>
        <end position="237"/>
    </location>
</feature>
<evidence type="ECO:0000256" key="2">
    <source>
        <dbReference type="SAM" id="SignalP"/>
    </source>
</evidence>
<name>Q11LZ7_CHESB</name>
<dbReference type="eggNOG" id="COG5276">
    <property type="taxonomic scope" value="Bacteria"/>
</dbReference>
<dbReference type="KEGG" id="mes:Meso_0173"/>
<proteinExistence type="predicted"/>
<dbReference type="Pfam" id="PF08309">
    <property type="entry name" value="LVIVD"/>
    <property type="match status" value="1"/>
</dbReference>
<dbReference type="InterPro" id="IPR013211">
    <property type="entry name" value="LVIVD"/>
</dbReference>
<dbReference type="AlphaFoldDB" id="Q11LZ7"/>
<evidence type="ECO:0000256" key="1">
    <source>
        <dbReference type="SAM" id="MobiDB-lite"/>
    </source>
</evidence>
<protein>
    <recommendedName>
        <fullName evidence="4">LVIVD repeat-containing protein</fullName>
    </recommendedName>
</protein>
<dbReference type="OrthoDB" id="8375at2"/>
<feature type="signal peptide" evidence="2">
    <location>
        <begin position="1"/>
        <end position="25"/>
    </location>
</feature>